<dbReference type="EC" id="2.3.2.27" evidence="2"/>
<evidence type="ECO:0000256" key="1">
    <source>
        <dbReference type="ARBA" id="ARBA00000900"/>
    </source>
</evidence>
<dbReference type="AlphaFoldDB" id="A0A0A1X5J3"/>
<feature type="region of interest" description="Disordered" evidence="16">
    <location>
        <begin position="448"/>
        <end position="486"/>
    </location>
</feature>
<dbReference type="Pfam" id="PF00097">
    <property type="entry name" value="zf-C3HC4"/>
    <property type="match status" value="1"/>
</dbReference>
<dbReference type="OrthoDB" id="365379at2759"/>
<feature type="region of interest" description="Disordered" evidence="16">
    <location>
        <begin position="979"/>
        <end position="1093"/>
    </location>
</feature>
<keyword evidence="7" id="KW-0862">Zinc</keyword>
<evidence type="ECO:0000256" key="5">
    <source>
        <dbReference type="ARBA" id="ARBA00022771"/>
    </source>
</evidence>
<evidence type="ECO:0000256" key="3">
    <source>
        <dbReference type="ARBA" id="ARBA00022679"/>
    </source>
</evidence>
<feature type="compositionally biased region" description="Basic and acidic residues" evidence="16">
    <location>
        <begin position="827"/>
        <end position="836"/>
    </location>
</feature>
<feature type="region of interest" description="Disordered" evidence="16">
    <location>
        <begin position="629"/>
        <end position="852"/>
    </location>
</feature>
<dbReference type="GO" id="GO:0061630">
    <property type="term" value="F:ubiquitin protein ligase activity"/>
    <property type="evidence" value="ECO:0007669"/>
    <property type="project" value="UniProtKB-EC"/>
</dbReference>
<dbReference type="PROSITE" id="PS00518">
    <property type="entry name" value="ZF_RING_1"/>
    <property type="match status" value="1"/>
</dbReference>
<dbReference type="GO" id="GO:0008270">
    <property type="term" value="F:zinc ion binding"/>
    <property type="evidence" value="ECO:0007669"/>
    <property type="project" value="UniProtKB-KW"/>
</dbReference>
<dbReference type="InterPro" id="IPR058745">
    <property type="entry name" value="PWI_Topors"/>
</dbReference>
<dbReference type="Gene3D" id="3.30.40.10">
    <property type="entry name" value="Zinc/RING finger domain, C3HC4 (zinc finger)"/>
    <property type="match status" value="1"/>
</dbReference>
<dbReference type="GO" id="GO:0006513">
    <property type="term" value="P:protein monoubiquitination"/>
    <property type="evidence" value="ECO:0007669"/>
    <property type="project" value="TreeGrafter"/>
</dbReference>
<feature type="compositionally biased region" description="Low complexity" evidence="16">
    <location>
        <begin position="30"/>
        <end position="47"/>
    </location>
</feature>
<feature type="compositionally biased region" description="Polar residues" evidence="16">
    <location>
        <begin position="657"/>
        <end position="667"/>
    </location>
</feature>
<keyword evidence="3" id="KW-0808">Transferase</keyword>
<gene>
    <name evidence="19" type="primary">Topors_1</name>
    <name evidence="18" type="synonym">Topors_0</name>
    <name evidence="19" type="ORF">g.3639</name>
    <name evidence="18" type="ORF">g.3643</name>
</gene>
<dbReference type="PANTHER" id="PTHR46077">
    <property type="entry name" value="E3 UBIQUITIN-PROTEIN LIGASE TOPORS"/>
    <property type="match status" value="1"/>
</dbReference>
<feature type="compositionally biased region" description="Low complexity" evidence="16">
    <location>
        <begin position="126"/>
        <end position="139"/>
    </location>
</feature>
<feature type="compositionally biased region" description="Basic residues" evidence="16">
    <location>
        <begin position="711"/>
        <end position="724"/>
    </location>
</feature>
<feature type="compositionally biased region" description="Low complexity" evidence="16">
    <location>
        <begin position="747"/>
        <end position="761"/>
    </location>
</feature>
<protein>
    <recommendedName>
        <fullName evidence="10">E3 ubiquitin-protein ligase Topors</fullName>
        <ecNumber evidence="2">2.3.2.27</ecNumber>
    </recommendedName>
    <alternativeName>
        <fullName evidence="11">RING-type E3 ubiquitin transferase Topors</fullName>
    </alternativeName>
    <alternativeName>
        <fullName evidence="13">SUMO1-protein E3 ligase Topors</fullName>
    </alternativeName>
    <alternativeName>
        <fullName evidence="12">Topoisomerase I-binding RING finger protein</fullName>
    </alternativeName>
    <alternativeName>
        <fullName evidence="14">Topoisomerase I-binding arginine/serine-rich protein</fullName>
    </alternativeName>
</protein>
<proteinExistence type="predicted"/>
<evidence type="ECO:0000256" key="7">
    <source>
        <dbReference type="ARBA" id="ARBA00022833"/>
    </source>
</evidence>
<dbReference type="GO" id="GO:0060255">
    <property type="term" value="P:regulation of macromolecule metabolic process"/>
    <property type="evidence" value="ECO:0007669"/>
    <property type="project" value="UniProtKB-ARBA"/>
</dbReference>
<feature type="compositionally biased region" description="Low complexity" evidence="16">
    <location>
        <begin position="1029"/>
        <end position="1061"/>
    </location>
</feature>
<dbReference type="PROSITE" id="PS50089">
    <property type="entry name" value="ZF_RING_2"/>
    <property type="match status" value="1"/>
</dbReference>
<evidence type="ECO:0000256" key="9">
    <source>
        <dbReference type="ARBA" id="ARBA00023163"/>
    </source>
</evidence>
<evidence type="ECO:0000256" key="14">
    <source>
        <dbReference type="ARBA" id="ARBA00079184"/>
    </source>
</evidence>
<dbReference type="CTD" id="10210"/>
<feature type="compositionally biased region" description="Basic and acidic residues" evidence="16">
    <location>
        <begin position="701"/>
        <end position="710"/>
    </location>
</feature>
<dbReference type="RefSeq" id="XP_011196487.1">
    <property type="nucleotide sequence ID" value="XM_011198185.1"/>
</dbReference>
<feature type="compositionally biased region" description="Basic residues" evidence="16">
    <location>
        <begin position="771"/>
        <end position="793"/>
    </location>
</feature>
<feature type="compositionally biased region" description="Acidic residues" evidence="16">
    <location>
        <begin position="1062"/>
        <end position="1082"/>
    </location>
</feature>
<dbReference type="GeneID" id="105221317"/>
<dbReference type="EMBL" id="GBXI01016303">
    <property type="protein sequence ID" value="JAC97988.1"/>
    <property type="molecule type" value="Transcribed_RNA"/>
</dbReference>
<feature type="compositionally biased region" description="Low complexity" evidence="16">
    <location>
        <begin position="979"/>
        <end position="994"/>
    </location>
</feature>
<evidence type="ECO:0000256" key="16">
    <source>
        <dbReference type="SAM" id="MobiDB-lite"/>
    </source>
</evidence>
<keyword evidence="9" id="KW-0804">Transcription</keyword>
<dbReference type="GO" id="GO:0000209">
    <property type="term" value="P:protein polyubiquitination"/>
    <property type="evidence" value="ECO:0007669"/>
    <property type="project" value="TreeGrafter"/>
</dbReference>
<evidence type="ECO:0000256" key="13">
    <source>
        <dbReference type="ARBA" id="ARBA00079040"/>
    </source>
</evidence>
<evidence type="ECO:0000313" key="18">
    <source>
        <dbReference type="EMBL" id="JAC97988.1"/>
    </source>
</evidence>
<name>A0A0A1X5J3_ZEUCU</name>
<feature type="compositionally biased region" description="Acidic residues" evidence="16">
    <location>
        <begin position="644"/>
        <end position="653"/>
    </location>
</feature>
<keyword evidence="8" id="KW-0805">Transcription regulation</keyword>
<feature type="compositionally biased region" description="Low complexity" evidence="16">
    <location>
        <begin position="59"/>
        <end position="85"/>
    </location>
</feature>
<dbReference type="FunFam" id="3.30.40.10:FF:000136">
    <property type="entry name" value="E3 ubiquitin-protein ligase Topors"/>
    <property type="match status" value="1"/>
</dbReference>
<feature type="region of interest" description="Disordered" evidence="16">
    <location>
        <begin position="28"/>
        <end position="98"/>
    </location>
</feature>
<keyword evidence="6" id="KW-0833">Ubl conjugation pathway</keyword>
<evidence type="ECO:0000256" key="10">
    <source>
        <dbReference type="ARBA" id="ARBA00071236"/>
    </source>
</evidence>
<evidence type="ECO:0000313" key="19">
    <source>
        <dbReference type="EMBL" id="JAD06015.1"/>
    </source>
</evidence>
<evidence type="ECO:0000256" key="15">
    <source>
        <dbReference type="PROSITE-ProRule" id="PRU00175"/>
    </source>
</evidence>
<comment type="catalytic activity">
    <reaction evidence="1">
        <text>S-ubiquitinyl-[E2 ubiquitin-conjugating enzyme]-L-cysteine + [acceptor protein]-L-lysine = [E2 ubiquitin-conjugating enzyme]-L-cysteine + N(6)-ubiquitinyl-[acceptor protein]-L-lysine.</text>
        <dbReference type="EC" id="2.3.2.27"/>
    </reaction>
</comment>
<dbReference type="InterPro" id="IPR013083">
    <property type="entry name" value="Znf_RING/FYVE/PHD"/>
</dbReference>
<dbReference type="SUPFAM" id="SSF57850">
    <property type="entry name" value="RING/U-box"/>
    <property type="match status" value="1"/>
</dbReference>
<keyword evidence="5 15" id="KW-0863">Zinc-finger</keyword>
<dbReference type="GO" id="GO:0005634">
    <property type="term" value="C:nucleus"/>
    <property type="evidence" value="ECO:0007669"/>
    <property type="project" value="UniProtKB-ARBA"/>
</dbReference>
<evidence type="ECO:0000256" key="12">
    <source>
        <dbReference type="ARBA" id="ARBA00076940"/>
    </source>
</evidence>
<dbReference type="RefSeq" id="XP_011196488.1">
    <property type="nucleotide sequence ID" value="XM_011198186.1"/>
</dbReference>
<dbReference type="CDD" id="cd16574">
    <property type="entry name" value="RING-HC_Topors"/>
    <property type="match status" value="1"/>
</dbReference>
<dbReference type="SMART" id="SM00184">
    <property type="entry name" value="RING"/>
    <property type="match status" value="1"/>
</dbReference>
<evidence type="ECO:0000256" key="2">
    <source>
        <dbReference type="ARBA" id="ARBA00012483"/>
    </source>
</evidence>
<evidence type="ECO:0000256" key="6">
    <source>
        <dbReference type="ARBA" id="ARBA00022786"/>
    </source>
</evidence>
<dbReference type="InterPro" id="IPR017907">
    <property type="entry name" value="Znf_RING_CS"/>
</dbReference>
<keyword evidence="4" id="KW-0479">Metal-binding</keyword>
<evidence type="ECO:0000259" key="17">
    <source>
        <dbReference type="PROSITE" id="PS50089"/>
    </source>
</evidence>
<sequence>MSTPAVVEGTAVTGDTGDSYINLSNNIRPATAADSSARTSAMSTNSSRRSRSGSGRGSQGATERLESNNTNAVSSTSSANESVAEPINPAPAATEDSNLPQTLTPLMRIKLFDFSASSSESEGDENQQGGNDGDSANNGDARRAASPPPNCAICLGRCKNKCFTDSCMHQFCFKCLCEWSKVKPECPLCKQTFKSIIHNVKSIDQFEEYHVQPPTVQIPHRPVEVTLRSLPLIFDAVVVEGRDWELQRRRNSAHRIRPASSGIFYPSAMSDASANAEHGSSSNGNSMYNHLVYRNELLDMYRQEEPDAIASSGTLSQLWRRFIYDRRLFALPVCDITGRFRESTARFYRDNPAQVHRLMPWINRDIVCLLRNTEHNVSSLLERINESLLQTNILSPAFRRRLQPYLGAKTSHFIHELNNFARSPYDMIGYDRAVHYLPQTPEEIVIEFSSSASSDEGNASNDNERRTRRRNSRTRNDGEFRVLSRSNNSAVSGSVGALLSFTVSTTSEGTEAPGVTVSINGRSGQSAAINLSTHNRVSGDIIDLDDFEASFEPGTSRAPNESASGAASTATTEEAAANRSLPPTVTENIELTSSSSDECEFVLERKAPHLRTPELVSLNSESDSDVVFVDESKPLRKTTFPNINDEEQNEEEKGDNKNSSTTQTSTALGVADSQTARDREELYNIGASTSTGLRSSGGGRGIKEMYERSRRSTASRRKRNLRSSRGKDDSQPKTSTTMHRGKRIYESSCTSSNTDSSSTSSDSDDEDYSAKRQRTKSQRSSKNTKPKRSRRKGTQLNTSSSCNGGGQNSSSTNSRKRKVSTSTNKANSDDSKRFKTEAMSSDSEYSSDDSHNLIELQRRLQALKEQEKHGGTMEKINKTLAYLIDCEKGNDSLNSYVNMSNGAEQMPCSSEQVGELHKLEALPKQENFDSDTHENSGLGRLVEAGEESLDVAQNVCITSTNENESAAVNIAMEEDNTFSSTVTQTTTATTVTTTPANNRSISRASVITNNTNDNDNDNEDEHELDNCNENDNFNSSETSSTSSSTSDTSATSQSLYSASSGGEEDEDDEVDDGNGNDNEAEVDGNPLGLPQLLGTPSISDSWLAEQLTNSGAGAVDEVEVSTAHRESVGGNESYDTDELSSHHVEAEAVSLPSIENDVGGIFLNQHDSSLVMPFNYDAEGSQSDAE</sequence>
<feature type="domain" description="RING-type" evidence="17">
    <location>
        <begin position="151"/>
        <end position="190"/>
    </location>
</feature>
<evidence type="ECO:0000256" key="11">
    <source>
        <dbReference type="ARBA" id="ARBA00076856"/>
    </source>
</evidence>
<dbReference type="InterPro" id="IPR018957">
    <property type="entry name" value="Znf_C3HC4_RING-type"/>
</dbReference>
<reference evidence="19" key="2">
    <citation type="journal article" date="2015" name="Gigascience">
        <title>Reconstructing a comprehensive transcriptome assembly of a white-pupal translocated strain of the pest fruit fly Bactrocera cucurbitae.</title>
        <authorList>
            <person name="Sim S.B."/>
            <person name="Calla B."/>
            <person name="Hall B."/>
            <person name="DeRego T."/>
            <person name="Geib S.M."/>
        </authorList>
    </citation>
    <scope>NUCLEOTIDE SEQUENCE</scope>
</reference>
<dbReference type="InterPro" id="IPR058746">
    <property type="entry name" value="Znf_RING-type_Topors"/>
</dbReference>
<feature type="region of interest" description="Disordered" evidence="16">
    <location>
        <begin position="1122"/>
        <end position="1145"/>
    </location>
</feature>
<feature type="region of interest" description="Disordered" evidence="16">
    <location>
        <begin position="116"/>
        <end position="146"/>
    </location>
</feature>
<dbReference type="InterPro" id="IPR001841">
    <property type="entry name" value="Znf_RING"/>
</dbReference>
<feature type="compositionally biased region" description="Low complexity" evidence="16">
    <location>
        <begin position="561"/>
        <end position="577"/>
    </location>
</feature>
<feature type="region of interest" description="Disordered" evidence="16">
    <location>
        <begin position="550"/>
        <end position="585"/>
    </location>
</feature>
<accession>A0A0A1X5J3</accession>
<reference evidence="19" key="1">
    <citation type="submission" date="2014-11" db="EMBL/GenBank/DDBJ databases">
        <authorList>
            <person name="Geib S."/>
        </authorList>
    </citation>
    <scope>NUCLEOTIDE SEQUENCE</scope>
</reference>
<evidence type="ECO:0000256" key="8">
    <source>
        <dbReference type="ARBA" id="ARBA00023015"/>
    </source>
</evidence>
<organism evidence="19">
    <name type="scientific">Zeugodacus cucurbitae</name>
    <name type="common">Melon fruit fly</name>
    <name type="synonym">Bactrocera cucurbitae</name>
    <dbReference type="NCBI Taxonomy" id="28588"/>
    <lineage>
        <taxon>Eukaryota</taxon>
        <taxon>Metazoa</taxon>
        <taxon>Ecdysozoa</taxon>
        <taxon>Arthropoda</taxon>
        <taxon>Hexapoda</taxon>
        <taxon>Insecta</taxon>
        <taxon>Pterygota</taxon>
        <taxon>Neoptera</taxon>
        <taxon>Endopterygota</taxon>
        <taxon>Diptera</taxon>
        <taxon>Brachycera</taxon>
        <taxon>Muscomorpha</taxon>
        <taxon>Tephritoidea</taxon>
        <taxon>Tephritidae</taxon>
        <taxon>Zeugodacus</taxon>
        <taxon>Zeugodacus</taxon>
    </lineage>
</organism>
<feature type="compositionally biased region" description="Polar residues" evidence="16">
    <location>
        <begin position="995"/>
        <end position="1008"/>
    </location>
</feature>
<feature type="compositionally biased region" description="Low complexity" evidence="16">
    <location>
        <begin position="797"/>
        <end position="813"/>
    </location>
</feature>
<dbReference type="PANTHER" id="PTHR46077:SF1">
    <property type="entry name" value="TOP1 BINDING ARGININE_SERINE RICH PROTEIN, E3 UBIQUITIN LIGASE"/>
    <property type="match status" value="1"/>
</dbReference>
<feature type="compositionally biased region" description="Acidic residues" evidence="16">
    <location>
        <begin position="1014"/>
        <end position="1028"/>
    </location>
</feature>
<dbReference type="Pfam" id="PF26084">
    <property type="entry name" value="PWI_Topors"/>
    <property type="match status" value="1"/>
</dbReference>
<evidence type="ECO:0000256" key="4">
    <source>
        <dbReference type="ARBA" id="ARBA00022723"/>
    </source>
</evidence>
<feature type="compositionally biased region" description="Low complexity" evidence="16">
    <location>
        <begin position="449"/>
        <end position="461"/>
    </location>
</feature>
<dbReference type="EMBL" id="GBXI01008277">
    <property type="protein sequence ID" value="JAD06015.1"/>
    <property type="molecule type" value="Transcribed_RNA"/>
</dbReference>